<dbReference type="InterPro" id="IPR011006">
    <property type="entry name" value="CheY-like_superfamily"/>
</dbReference>
<dbReference type="CDD" id="cd17552">
    <property type="entry name" value="REC_RR468-like"/>
    <property type="match status" value="1"/>
</dbReference>
<name>A0AAW9PRL9_9CYAN</name>
<evidence type="ECO:0000313" key="5">
    <source>
        <dbReference type="Proteomes" id="UP001333818"/>
    </source>
</evidence>
<evidence type="ECO:0000313" key="4">
    <source>
        <dbReference type="EMBL" id="MEE3717414.1"/>
    </source>
</evidence>
<dbReference type="SMART" id="SM00448">
    <property type="entry name" value="REC"/>
    <property type="match status" value="1"/>
</dbReference>
<organism evidence="4 5">
    <name type="scientific">Tumidithrix elongata BACA0141</name>
    <dbReference type="NCBI Taxonomy" id="2716417"/>
    <lineage>
        <taxon>Bacteria</taxon>
        <taxon>Bacillati</taxon>
        <taxon>Cyanobacteriota</taxon>
        <taxon>Cyanophyceae</taxon>
        <taxon>Pseudanabaenales</taxon>
        <taxon>Pseudanabaenaceae</taxon>
        <taxon>Tumidithrix</taxon>
        <taxon>Tumidithrix elongata</taxon>
    </lineage>
</organism>
<dbReference type="AlphaFoldDB" id="A0AAW9PRL9"/>
<dbReference type="RefSeq" id="WP_330483843.1">
    <property type="nucleotide sequence ID" value="NZ_JAZBJZ010000041.1"/>
</dbReference>
<reference evidence="4" key="1">
    <citation type="submission" date="2024-01" db="EMBL/GenBank/DDBJ databases">
        <title>Bank of Algae and Cyanobacteria of the Azores (BACA) strain genomes.</title>
        <authorList>
            <person name="Luz R."/>
            <person name="Cordeiro R."/>
            <person name="Fonseca A."/>
            <person name="Goncalves V."/>
        </authorList>
    </citation>
    <scope>NUCLEOTIDE SEQUENCE</scope>
    <source>
        <strain evidence="4">BACA0141</strain>
    </source>
</reference>
<comment type="caution">
    <text evidence="4">The sequence shown here is derived from an EMBL/GenBank/DDBJ whole genome shotgun (WGS) entry which is preliminary data.</text>
</comment>
<dbReference type="SUPFAM" id="SSF52172">
    <property type="entry name" value="CheY-like"/>
    <property type="match status" value="1"/>
</dbReference>
<dbReference type="Gene3D" id="3.40.50.2300">
    <property type="match status" value="1"/>
</dbReference>
<dbReference type="EMBL" id="JAZBJZ010000041">
    <property type="protein sequence ID" value="MEE3717414.1"/>
    <property type="molecule type" value="Genomic_DNA"/>
</dbReference>
<keyword evidence="5" id="KW-1185">Reference proteome</keyword>
<feature type="modified residue" description="4-aspartylphosphate" evidence="2">
    <location>
        <position position="55"/>
    </location>
</feature>
<evidence type="ECO:0000256" key="2">
    <source>
        <dbReference type="PROSITE-ProRule" id="PRU00169"/>
    </source>
</evidence>
<feature type="domain" description="Response regulatory" evidence="3">
    <location>
        <begin position="5"/>
        <end position="122"/>
    </location>
</feature>
<proteinExistence type="predicted"/>
<accession>A0AAW9PRL9</accession>
<dbReference type="Pfam" id="PF00072">
    <property type="entry name" value="Response_reg"/>
    <property type="match status" value="1"/>
</dbReference>
<evidence type="ECO:0000256" key="1">
    <source>
        <dbReference type="ARBA" id="ARBA00022553"/>
    </source>
</evidence>
<evidence type="ECO:0000259" key="3">
    <source>
        <dbReference type="PROSITE" id="PS50110"/>
    </source>
</evidence>
<gene>
    <name evidence="4" type="ORF">V2H45_11690</name>
</gene>
<dbReference type="GO" id="GO:0000160">
    <property type="term" value="P:phosphorelay signal transduction system"/>
    <property type="evidence" value="ECO:0007669"/>
    <property type="project" value="InterPro"/>
</dbReference>
<sequence length="126" mass="13950">MPTKRILIVDDEESIQIVVQFGIQMTTDWVVLAASSGSKGIQMARTERPDVILLDASMPEMDGIATFHALHSYPETAEIPVIFLTAKAQTSDQKKFSDLGVSGVITKPFNSLYLPDRIVKLLDWSL</sequence>
<dbReference type="Proteomes" id="UP001333818">
    <property type="component" value="Unassembled WGS sequence"/>
</dbReference>
<protein>
    <submittedName>
        <fullName evidence="4">Response regulator</fullName>
    </submittedName>
</protein>
<dbReference type="PROSITE" id="PS50110">
    <property type="entry name" value="RESPONSE_REGULATORY"/>
    <property type="match status" value="1"/>
</dbReference>
<dbReference type="InterPro" id="IPR050595">
    <property type="entry name" value="Bact_response_regulator"/>
</dbReference>
<dbReference type="PANTHER" id="PTHR44591">
    <property type="entry name" value="STRESS RESPONSE REGULATOR PROTEIN 1"/>
    <property type="match status" value="1"/>
</dbReference>
<dbReference type="PANTHER" id="PTHR44591:SF22">
    <property type="entry name" value="CHEY SUBFAMILY"/>
    <property type="match status" value="1"/>
</dbReference>
<dbReference type="InterPro" id="IPR001789">
    <property type="entry name" value="Sig_transdc_resp-reg_receiver"/>
</dbReference>
<keyword evidence="1 2" id="KW-0597">Phosphoprotein</keyword>